<dbReference type="PANTHER" id="PTHR45436">
    <property type="entry name" value="SENSOR HISTIDINE KINASE YKOH"/>
    <property type="match status" value="1"/>
</dbReference>
<dbReference type="InterPro" id="IPR005467">
    <property type="entry name" value="His_kinase_dom"/>
</dbReference>
<evidence type="ECO:0000256" key="9">
    <source>
        <dbReference type="ARBA" id="ARBA00023012"/>
    </source>
</evidence>
<dbReference type="PROSITE" id="PS50885">
    <property type="entry name" value="HAMP"/>
    <property type="match status" value="1"/>
</dbReference>
<keyword evidence="4" id="KW-0597">Phosphoprotein</keyword>
<dbReference type="RefSeq" id="WP_016486783.1">
    <property type="nucleotide sequence ID" value="NZ_AP015029.1"/>
</dbReference>
<evidence type="ECO:0000256" key="6">
    <source>
        <dbReference type="ARBA" id="ARBA00022692"/>
    </source>
</evidence>
<comment type="catalytic activity">
    <reaction evidence="1">
        <text>ATP + protein L-histidine = ADP + protein N-phospho-L-histidine.</text>
        <dbReference type="EC" id="2.7.13.3"/>
    </reaction>
</comment>
<protein>
    <recommendedName>
        <fullName evidence="3">histidine kinase</fullName>
        <ecNumber evidence="3">2.7.13.3</ecNumber>
    </recommendedName>
</protein>
<keyword evidence="7 15" id="KW-0418">Kinase</keyword>
<evidence type="ECO:0000256" key="2">
    <source>
        <dbReference type="ARBA" id="ARBA00004141"/>
    </source>
</evidence>
<dbReference type="SMART" id="SM00304">
    <property type="entry name" value="HAMP"/>
    <property type="match status" value="1"/>
</dbReference>
<dbReference type="Gene3D" id="3.30.565.10">
    <property type="entry name" value="Histidine kinase-like ATPase, C-terminal domain"/>
    <property type="match status" value="1"/>
</dbReference>
<dbReference type="Pfam" id="PF02518">
    <property type="entry name" value="HATPase_c"/>
    <property type="match status" value="1"/>
</dbReference>
<name>A0A1L7NCM1_PSEPU</name>
<dbReference type="InterPro" id="IPR036097">
    <property type="entry name" value="HisK_dim/P_sf"/>
</dbReference>
<gene>
    <name evidence="15" type="ORF">KF715C_ch26450</name>
</gene>
<dbReference type="SUPFAM" id="SSF55874">
    <property type="entry name" value="ATPase domain of HSP90 chaperone/DNA topoisomerase II/histidine kinase"/>
    <property type="match status" value="1"/>
</dbReference>
<feature type="coiled-coil region" evidence="11">
    <location>
        <begin position="233"/>
        <end position="260"/>
    </location>
</feature>
<feature type="transmembrane region" description="Helical" evidence="12">
    <location>
        <begin position="129"/>
        <end position="148"/>
    </location>
</feature>
<dbReference type="InterPro" id="IPR003661">
    <property type="entry name" value="HisK_dim/P_dom"/>
</dbReference>
<dbReference type="GO" id="GO:0000155">
    <property type="term" value="F:phosphorelay sensor kinase activity"/>
    <property type="evidence" value="ECO:0007669"/>
    <property type="project" value="InterPro"/>
</dbReference>
<dbReference type="PANTHER" id="PTHR45436:SF15">
    <property type="entry name" value="SENSOR HISTIDINE KINASE CUSS"/>
    <property type="match status" value="1"/>
</dbReference>
<proteinExistence type="predicted"/>
<keyword evidence="10 12" id="KW-0472">Membrane</keyword>
<dbReference type="InterPro" id="IPR003594">
    <property type="entry name" value="HATPase_dom"/>
</dbReference>
<evidence type="ECO:0000259" key="14">
    <source>
        <dbReference type="PROSITE" id="PS50885"/>
    </source>
</evidence>
<dbReference type="InterPro" id="IPR050428">
    <property type="entry name" value="TCS_sensor_his_kinase"/>
</dbReference>
<feature type="domain" description="Histidine kinase" evidence="13">
    <location>
        <begin position="208"/>
        <end position="419"/>
    </location>
</feature>
<evidence type="ECO:0000256" key="7">
    <source>
        <dbReference type="ARBA" id="ARBA00022777"/>
    </source>
</evidence>
<evidence type="ECO:0000256" key="10">
    <source>
        <dbReference type="ARBA" id="ARBA00023136"/>
    </source>
</evidence>
<evidence type="ECO:0000256" key="11">
    <source>
        <dbReference type="SAM" id="Coils"/>
    </source>
</evidence>
<dbReference type="Gene3D" id="1.10.287.130">
    <property type="match status" value="1"/>
</dbReference>
<accession>A0A1L7NCM1</accession>
<dbReference type="InterPro" id="IPR036890">
    <property type="entry name" value="HATPase_C_sf"/>
</dbReference>
<dbReference type="PRINTS" id="PR00344">
    <property type="entry name" value="BCTRLSENSOR"/>
</dbReference>
<dbReference type="AlphaFoldDB" id="A0A1L7NCM1"/>
<dbReference type="EMBL" id="AP015029">
    <property type="protein sequence ID" value="BAW23218.1"/>
    <property type="molecule type" value="Genomic_DNA"/>
</dbReference>
<dbReference type="SMART" id="SM00387">
    <property type="entry name" value="HATPase_c"/>
    <property type="match status" value="1"/>
</dbReference>
<evidence type="ECO:0000256" key="4">
    <source>
        <dbReference type="ARBA" id="ARBA00022553"/>
    </source>
</evidence>
<comment type="subcellular location">
    <subcellularLocation>
        <location evidence="2">Membrane</location>
        <topology evidence="2">Multi-pass membrane protein</topology>
    </subcellularLocation>
</comment>
<keyword evidence="11" id="KW-0175">Coiled coil</keyword>
<dbReference type="SUPFAM" id="SSF158472">
    <property type="entry name" value="HAMP domain-like"/>
    <property type="match status" value="1"/>
</dbReference>
<dbReference type="InterPro" id="IPR003660">
    <property type="entry name" value="HAMP_dom"/>
</dbReference>
<dbReference type="InterPro" id="IPR004358">
    <property type="entry name" value="Sig_transdc_His_kin-like_C"/>
</dbReference>
<evidence type="ECO:0000256" key="8">
    <source>
        <dbReference type="ARBA" id="ARBA00022989"/>
    </source>
</evidence>
<dbReference type="SMART" id="SM00388">
    <property type="entry name" value="HisKA"/>
    <property type="match status" value="1"/>
</dbReference>
<keyword evidence="9" id="KW-0902">Two-component regulatory system</keyword>
<keyword evidence="5" id="KW-0808">Transferase</keyword>
<evidence type="ECO:0000256" key="3">
    <source>
        <dbReference type="ARBA" id="ARBA00012438"/>
    </source>
</evidence>
<evidence type="ECO:0000259" key="13">
    <source>
        <dbReference type="PROSITE" id="PS50109"/>
    </source>
</evidence>
<dbReference type="Proteomes" id="UP000218731">
    <property type="component" value="Chromosome 1"/>
</dbReference>
<dbReference type="SUPFAM" id="SSF47384">
    <property type="entry name" value="Homodimeric domain of signal transducing histidine kinase"/>
    <property type="match status" value="1"/>
</dbReference>
<keyword evidence="8 12" id="KW-1133">Transmembrane helix</keyword>
<organism evidence="15 16">
    <name type="scientific">Pseudomonas putida</name>
    <name type="common">Arthrobacter siderocapsulatus</name>
    <dbReference type="NCBI Taxonomy" id="303"/>
    <lineage>
        <taxon>Bacteria</taxon>
        <taxon>Pseudomonadati</taxon>
        <taxon>Pseudomonadota</taxon>
        <taxon>Gammaproteobacteria</taxon>
        <taxon>Pseudomonadales</taxon>
        <taxon>Pseudomonadaceae</taxon>
        <taxon>Pseudomonas</taxon>
    </lineage>
</organism>
<dbReference type="CDD" id="cd06225">
    <property type="entry name" value="HAMP"/>
    <property type="match status" value="1"/>
</dbReference>
<evidence type="ECO:0000313" key="16">
    <source>
        <dbReference type="Proteomes" id="UP000218731"/>
    </source>
</evidence>
<evidence type="ECO:0000256" key="1">
    <source>
        <dbReference type="ARBA" id="ARBA00000085"/>
    </source>
</evidence>
<keyword evidence="6 12" id="KW-0812">Transmembrane</keyword>
<dbReference type="Pfam" id="PF00512">
    <property type="entry name" value="HisKA"/>
    <property type="match status" value="1"/>
</dbReference>
<evidence type="ECO:0000256" key="12">
    <source>
        <dbReference type="SAM" id="Phobius"/>
    </source>
</evidence>
<feature type="domain" description="HAMP" evidence="14">
    <location>
        <begin position="145"/>
        <end position="200"/>
    </location>
</feature>
<dbReference type="EC" id="2.7.13.3" evidence="3"/>
<reference evidence="15 16" key="1">
    <citation type="submission" date="2015-11" db="EMBL/GenBank/DDBJ databases">
        <title>Complete genome sequencing of a biphenyl-degrading bacterium, Pseudomonas putida KF715 (=NBRC110667).</title>
        <authorList>
            <person name="Suenaga H."/>
            <person name="Fujihara N."/>
            <person name="Watanabe T."/>
            <person name="Hirose J."/>
            <person name="Kimura N."/>
            <person name="Yamazoe A."/>
            <person name="Hosoyama A."/>
            <person name="Shimodaira J."/>
            <person name="Furukawa K."/>
        </authorList>
    </citation>
    <scope>NUCLEOTIDE SEQUENCE [LARGE SCALE GENOMIC DNA]</scope>
    <source>
        <strain evidence="15 16">KF715</strain>
    </source>
</reference>
<sequence length="421" mass="46539">MMRRRLFWKLFLAFWLANCLTFLVGAGAFMLNDWRGDTPALRSLLATELQLLQRYGEQAGRQLLEVLPQPPDVQVGLYDSQGQLLAGRAVPVSRFEQALSDREGRPLVLRASVATALGEPPRPRGMGPLVTGTLMSALFAFLCSLYLTRPLAWLREAMGQVAQGRFDVRVKPRLGKRRDEIVELAGDCDRMAGQLKALVQAQQNLLHDISHELRSPLTRMHAAIGLMRQQPDRHDMLQRVERESRRMDDLIEQLLTLARAQARQGDGAFASVDVTELLAQIVEDARFEAGMKRCQVTLQAQGAFLILGHEELLYRAFENIIRNAVRYTAAGTEVLVSAVLAPGGQWLQVSVSDHGPGVDPARLKRIFEPFDRGTDSSDDGFGLGLAIAQRAIVLHGGSITALAATSGGLRVRIELPQNRPT</sequence>
<evidence type="ECO:0000256" key="5">
    <source>
        <dbReference type="ARBA" id="ARBA00022679"/>
    </source>
</evidence>
<dbReference type="CDD" id="cd00082">
    <property type="entry name" value="HisKA"/>
    <property type="match status" value="1"/>
</dbReference>
<dbReference type="PROSITE" id="PS50109">
    <property type="entry name" value="HIS_KIN"/>
    <property type="match status" value="1"/>
</dbReference>
<dbReference type="GO" id="GO:0005886">
    <property type="term" value="C:plasma membrane"/>
    <property type="evidence" value="ECO:0007669"/>
    <property type="project" value="TreeGrafter"/>
</dbReference>
<evidence type="ECO:0000313" key="15">
    <source>
        <dbReference type="EMBL" id="BAW23218.1"/>
    </source>
</evidence>
<dbReference type="Gene3D" id="1.10.8.500">
    <property type="entry name" value="HAMP domain in histidine kinase"/>
    <property type="match status" value="1"/>
</dbReference>